<dbReference type="Gene3D" id="1.25.40.10">
    <property type="entry name" value="Tetratricopeptide repeat domain"/>
    <property type="match status" value="1"/>
</dbReference>
<dbReference type="EMBL" id="BMAR01000003">
    <property type="protein sequence ID" value="GFR42389.1"/>
    <property type="molecule type" value="Genomic_DNA"/>
</dbReference>
<protein>
    <submittedName>
        <fullName evidence="2">Uncharacterized protein</fullName>
    </submittedName>
</protein>
<feature type="region of interest" description="Disordered" evidence="1">
    <location>
        <begin position="541"/>
        <end position="576"/>
    </location>
</feature>
<evidence type="ECO:0000313" key="3">
    <source>
        <dbReference type="Proteomes" id="UP001054857"/>
    </source>
</evidence>
<sequence length="727" mass="76228">MDANTMQFAMEQMRKMPPEQLQAMMRNMPPDMMAQAMAQMNNMKPEDWERAKREMANMDPDTMARQAAQAQAQMAGRTQYVINASNQLKQEGNQLHSRGEYGKAVEKYERAKSNIESLTSQEARDLARACTLNLSSCYLNLKQYDKCLEQCNQVLSGEPDNLKALYRRGQAHMGSGAWLEAAADLERALRLAKETDPSQTQPIRDKLQETKDQISALRAAGKLPAAAAAAAASAPPPPASAAGASSSSSTAAAATSTTPASGKATGGSSGAAAGMDPEMMARASEMMRSNPEMLKQAQEMMRGMSDEQLRGMAQQMGVDVPPEALRGGMGNVDMDLMSKVAQLQAELPPDLRGPEAARNPESMKRVADLLAKKPELAASMGQVLTSMDADKLQEMSRAAGLPPGVTITPEMAKAAAESFQRMSPQEVQAAVQAVSGMPPAAAAAAASAAAASSARESSGAAASTSGREAPGAALPAMDPRVAADMLAAMTPEQLEAMTKMMPGGDKMNLTPEMAKMAAEMMKGMSAEDLQRMQDMALSMRGGLAGSTSNTSGAGERITNDSSSSAPSTSTTVSPSAAPAAAAAPAAGMMPPGGFPSGMAQMAAEMMKNMKPEDIARMQDMMGKMGGGAGVAAAGAAGMPDPASMASMFSNPNMSGMMESAVQMMKSMDPDTLASMMMSSGMCRDRAQAELMARQMGNMSETQMRMMVKAAAAVQSARDKGRRALEWA</sequence>
<evidence type="ECO:0000313" key="2">
    <source>
        <dbReference type="EMBL" id="GFR42389.1"/>
    </source>
</evidence>
<feature type="compositionally biased region" description="Low complexity" evidence="1">
    <location>
        <begin position="561"/>
        <end position="576"/>
    </location>
</feature>
<dbReference type="Proteomes" id="UP001054857">
    <property type="component" value="Unassembled WGS sequence"/>
</dbReference>
<reference evidence="2 3" key="1">
    <citation type="journal article" date="2021" name="Sci. Rep.">
        <title>Genome sequencing of the multicellular alga Astrephomene provides insights into convergent evolution of germ-soma differentiation.</title>
        <authorList>
            <person name="Yamashita S."/>
            <person name="Yamamoto K."/>
            <person name="Matsuzaki R."/>
            <person name="Suzuki S."/>
            <person name="Yamaguchi H."/>
            <person name="Hirooka S."/>
            <person name="Minakuchi Y."/>
            <person name="Miyagishima S."/>
            <person name="Kawachi M."/>
            <person name="Toyoda A."/>
            <person name="Nozaki H."/>
        </authorList>
    </citation>
    <scope>NUCLEOTIDE SEQUENCE [LARGE SCALE GENOMIC DNA]</scope>
    <source>
        <strain evidence="2 3">NIES-4017</strain>
    </source>
</reference>
<dbReference type="AlphaFoldDB" id="A0AAD3DIC6"/>
<comment type="caution">
    <text evidence="2">The sequence shown here is derived from an EMBL/GenBank/DDBJ whole genome shotgun (WGS) entry which is preliminary data.</text>
</comment>
<accession>A0AAD3DIC6</accession>
<gene>
    <name evidence="2" type="ORF">Agub_g3261</name>
</gene>
<dbReference type="InterPro" id="IPR011990">
    <property type="entry name" value="TPR-like_helical_dom_sf"/>
</dbReference>
<keyword evidence="3" id="KW-1185">Reference proteome</keyword>
<evidence type="ECO:0000256" key="1">
    <source>
        <dbReference type="SAM" id="MobiDB-lite"/>
    </source>
</evidence>
<feature type="region of interest" description="Disordered" evidence="1">
    <location>
        <begin position="253"/>
        <end position="275"/>
    </location>
</feature>
<proteinExistence type="predicted"/>
<feature type="non-terminal residue" evidence="2">
    <location>
        <position position="727"/>
    </location>
</feature>
<feature type="compositionally biased region" description="Low complexity" evidence="1">
    <location>
        <begin position="253"/>
        <end position="263"/>
    </location>
</feature>
<dbReference type="PANTHER" id="PTHR48313">
    <property type="entry name" value="TPR_REGION DOMAIN-CONTAINING PROTEIN"/>
    <property type="match status" value="1"/>
</dbReference>
<dbReference type="PANTHER" id="PTHR48313:SF1">
    <property type="entry name" value="OUTER ENVELOPE PROTEIN 61"/>
    <property type="match status" value="1"/>
</dbReference>
<name>A0AAD3DIC6_9CHLO</name>
<dbReference type="InterPro" id="IPR019734">
    <property type="entry name" value="TPR_rpt"/>
</dbReference>
<dbReference type="SMART" id="SM00028">
    <property type="entry name" value="TPR"/>
    <property type="match status" value="3"/>
</dbReference>
<dbReference type="SUPFAM" id="SSF48452">
    <property type="entry name" value="TPR-like"/>
    <property type="match status" value="1"/>
</dbReference>
<organism evidence="2 3">
    <name type="scientific">Astrephomene gubernaculifera</name>
    <dbReference type="NCBI Taxonomy" id="47775"/>
    <lineage>
        <taxon>Eukaryota</taxon>
        <taxon>Viridiplantae</taxon>
        <taxon>Chlorophyta</taxon>
        <taxon>core chlorophytes</taxon>
        <taxon>Chlorophyceae</taxon>
        <taxon>CS clade</taxon>
        <taxon>Chlamydomonadales</taxon>
        <taxon>Astrephomenaceae</taxon>
        <taxon>Astrephomene</taxon>
    </lineage>
</organism>